<feature type="compositionally biased region" description="Polar residues" evidence="1">
    <location>
        <begin position="130"/>
        <end position="139"/>
    </location>
</feature>
<evidence type="ECO:0000313" key="4">
    <source>
        <dbReference type="Proteomes" id="UP001153076"/>
    </source>
</evidence>
<dbReference type="InterPro" id="IPR036236">
    <property type="entry name" value="Znf_C2H2_sf"/>
</dbReference>
<dbReference type="SMART" id="SM00451">
    <property type="entry name" value="ZnF_U1"/>
    <property type="match status" value="2"/>
</dbReference>
<feature type="domain" description="U1-type" evidence="2">
    <location>
        <begin position="193"/>
        <end position="227"/>
    </location>
</feature>
<sequence length="566" mass="62028">MEAQQQQQQQYHYQYHYQPQNDASSVSLSYDPSQTQAYDQSTQPYDAYHYSLIQPRQQQQDYSSYYYPDYSSSYQNQTHHTHNDLNSIHPPGVPISTEIPQTHVQNSQNFCYPSGDVGVQPPIVHGYMPPSQSTYSSGGSYADQGTKGGGRGTFGRHGRGRGGRRSKHAPPKTAGSSAPKTAESSLGQGKQPAQMAWCELCRVDCNTLEILEQHKNGKRHKRNLKLQEELQNLSRQLAVQNPQMPVPKCKSENLPSEPALKENKPESEAGGKAERSGAPSSEGSIRKDRAGGRSGFKRKMRGGGRGGKSMRAYDGSRRPVLPPKPKQMVPLICDLCNVKCESQVVFESHVAGKKHLANVKRFQSHKEAFGEGIQALYPTIPNLPSTSIIPQSHQEVPQEAYALASTMLSPYNLPDPQAARAALAQLLHQHGIHDAQTLIAQLIPYLLAQFQVPGSLAAAPPAGLGMVDSQNTQTQAPQLSSAAGKQHSAVSAEGQSLRNQVDRPLETNSDGAEPDPFVPVEATANVGEFRSQTSRVDENYHLITMIRSNFANADDSCRLEVGTWTV</sequence>
<dbReference type="Pfam" id="PF12874">
    <property type="entry name" value="zf-met"/>
    <property type="match status" value="2"/>
</dbReference>
<name>A0A9Q1QMT9_9CARY</name>
<organism evidence="3 4">
    <name type="scientific">Carnegiea gigantea</name>
    <dbReference type="NCBI Taxonomy" id="171969"/>
    <lineage>
        <taxon>Eukaryota</taxon>
        <taxon>Viridiplantae</taxon>
        <taxon>Streptophyta</taxon>
        <taxon>Embryophyta</taxon>
        <taxon>Tracheophyta</taxon>
        <taxon>Spermatophyta</taxon>
        <taxon>Magnoliopsida</taxon>
        <taxon>eudicotyledons</taxon>
        <taxon>Gunneridae</taxon>
        <taxon>Pentapetalae</taxon>
        <taxon>Caryophyllales</taxon>
        <taxon>Cactineae</taxon>
        <taxon>Cactaceae</taxon>
        <taxon>Cactoideae</taxon>
        <taxon>Echinocereeae</taxon>
        <taxon>Carnegiea</taxon>
    </lineage>
</organism>
<feature type="compositionally biased region" description="Basic and acidic residues" evidence="1">
    <location>
        <begin position="259"/>
        <end position="275"/>
    </location>
</feature>
<protein>
    <recommendedName>
        <fullName evidence="2">U1-type domain-containing protein</fullName>
    </recommendedName>
</protein>
<dbReference type="PANTHER" id="PTHR47487:SF3">
    <property type="entry name" value="GLUTENIN, HIGH MOLECULAR WEIGHT SUBUNIT 12-LIKE"/>
    <property type="match status" value="1"/>
</dbReference>
<dbReference type="OrthoDB" id="434647at2759"/>
<feature type="compositionally biased region" description="Polar residues" evidence="1">
    <location>
        <begin position="19"/>
        <end position="44"/>
    </location>
</feature>
<accession>A0A9Q1QMT9</accession>
<dbReference type="InterPro" id="IPR003604">
    <property type="entry name" value="Matrin/U1-like-C_Znf_C2H2"/>
</dbReference>
<evidence type="ECO:0000313" key="3">
    <source>
        <dbReference type="EMBL" id="KAJ8447316.1"/>
    </source>
</evidence>
<feature type="region of interest" description="Disordered" evidence="1">
    <location>
        <begin position="467"/>
        <end position="518"/>
    </location>
</feature>
<dbReference type="InterPro" id="IPR013087">
    <property type="entry name" value="Znf_C2H2_type"/>
</dbReference>
<proteinExistence type="predicted"/>
<evidence type="ECO:0000259" key="2">
    <source>
        <dbReference type="SMART" id="SM00451"/>
    </source>
</evidence>
<dbReference type="Gene3D" id="3.30.160.60">
    <property type="entry name" value="Classic Zinc Finger"/>
    <property type="match status" value="2"/>
</dbReference>
<feature type="region of interest" description="Disordered" evidence="1">
    <location>
        <begin position="238"/>
        <end position="324"/>
    </location>
</feature>
<feature type="compositionally biased region" description="Low complexity" evidence="1">
    <location>
        <begin position="1"/>
        <end position="18"/>
    </location>
</feature>
<feature type="compositionally biased region" description="Polar residues" evidence="1">
    <location>
        <begin position="468"/>
        <end position="483"/>
    </location>
</feature>
<feature type="region of interest" description="Disordered" evidence="1">
    <location>
        <begin position="1"/>
        <end position="47"/>
    </location>
</feature>
<dbReference type="GO" id="GO:0008270">
    <property type="term" value="F:zinc ion binding"/>
    <property type="evidence" value="ECO:0007669"/>
    <property type="project" value="InterPro"/>
</dbReference>
<comment type="caution">
    <text evidence="3">The sequence shown here is derived from an EMBL/GenBank/DDBJ whole genome shotgun (WGS) entry which is preliminary data.</text>
</comment>
<reference evidence="3" key="1">
    <citation type="submission" date="2022-04" db="EMBL/GenBank/DDBJ databases">
        <title>Carnegiea gigantea Genome sequencing and assembly v2.</title>
        <authorList>
            <person name="Copetti D."/>
            <person name="Sanderson M.J."/>
            <person name="Burquez A."/>
            <person name="Wojciechowski M.F."/>
        </authorList>
    </citation>
    <scope>NUCLEOTIDE SEQUENCE</scope>
    <source>
        <strain evidence="3">SGP5-SGP5p</strain>
        <tissue evidence="3">Aerial part</tissue>
    </source>
</reference>
<dbReference type="PANTHER" id="PTHR47487">
    <property type="entry name" value="OS06G0651300 PROTEIN-RELATED"/>
    <property type="match status" value="1"/>
</dbReference>
<keyword evidence="4" id="KW-1185">Reference proteome</keyword>
<dbReference type="EMBL" id="JAKOGI010000039">
    <property type="protein sequence ID" value="KAJ8447316.1"/>
    <property type="molecule type" value="Genomic_DNA"/>
</dbReference>
<evidence type="ECO:0000256" key="1">
    <source>
        <dbReference type="SAM" id="MobiDB-lite"/>
    </source>
</evidence>
<gene>
    <name evidence="3" type="ORF">Cgig2_013093</name>
</gene>
<feature type="compositionally biased region" description="Basic residues" evidence="1">
    <location>
        <begin position="154"/>
        <end position="170"/>
    </location>
</feature>
<dbReference type="GO" id="GO:0003676">
    <property type="term" value="F:nucleic acid binding"/>
    <property type="evidence" value="ECO:0007669"/>
    <property type="project" value="InterPro"/>
</dbReference>
<dbReference type="SUPFAM" id="SSF57667">
    <property type="entry name" value="beta-beta-alpha zinc fingers"/>
    <property type="match status" value="2"/>
</dbReference>
<dbReference type="AlphaFoldDB" id="A0A9Q1QMT9"/>
<dbReference type="Proteomes" id="UP001153076">
    <property type="component" value="Unassembled WGS sequence"/>
</dbReference>
<feature type="domain" description="U1-type" evidence="2">
    <location>
        <begin position="328"/>
        <end position="362"/>
    </location>
</feature>
<feature type="compositionally biased region" description="Polar residues" evidence="1">
    <location>
        <begin position="174"/>
        <end position="188"/>
    </location>
</feature>
<feature type="region of interest" description="Disordered" evidence="1">
    <location>
        <begin position="122"/>
        <end position="189"/>
    </location>
</feature>